<dbReference type="EMBL" id="MTEJ01000182">
    <property type="protein sequence ID" value="OQX08214.1"/>
    <property type="molecule type" value="Genomic_DNA"/>
</dbReference>
<dbReference type="GO" id="GO:0015562">
    <property type="term" value="F:efflux transmembrane transporter activity"/>
    <property type="evidence" value="ECO:0007669"/>
    <property type="project" value="TreeGrafter"/>
</dbReference>
<keyword evidence="2" id="KW-0732">Signal</keyword>
<dbReference type="InterPro" id="IPR058637">
    <property type="entry name" value="YknX-like_C"/>
</dbReference>
<dbReference type="Proteomes" id="UP000192491">
    <property type="component" value="Unassembled WGS sequence"/>
</dbReference>
<dbReference type="InterPro" id="IPR058792">
    <property type="entry name" value="Beta-barrel_RND_2"/>
</dbReference>
<comment type="similarity">
    <text evidence="1">Belongs to the membrane fusion protein (MFP) (TC 8.A.1) family.</text>
</comment>
<accession>A0A1Y1QKX4</accession>
<comment type="caution">
    <text evidence="5">The sequence shown here is derived from an EMBL/GenBank/DDBJ whole genome shotgun (WGS) entry which is preliminary data.</text>
</comment>
<reference evidence="5 6" key="1">
    <citation type="submission" date="2017-01" db="EMBL/GenBank/DDBJ databases">
        <title>Novel large sulfur bacteria in the metagenomes of groundwater-fed chemosynthetic microbial mats in the Lake Huron basin.</title>
        <authorList>
            <person name="Sharrar A.M."/>
            <person name="Flood B.E."/>
            <person name="Bailey J.V."/>
            <person name="Jones D.S."/>
            <person name="Biddanda B."/>
            <person name="Ruberg S.A."/>
            <person name="Marcus D.N."/>
            <person name="Dick G.J."/>
        </authorList>
    </citation>
    <scope>NUCLEOTIDE SEQUENCE [LARGE SCALE GENOMIC DNA]</scope>
    <source>
        <strain evidence="5">A8</strain>
    </source>
</reference>
<dbReference type="SUPFAM" id="SSF111369">
    <property type="entry name" value="HlyD-like secretion proteins"/>
    <property type="match status" value="1"/>
</dbReference>
<gene>
    <name evidence="5" type="ORF">BWK73_26040</name>
</gene>
<dbReference type="Pfam" id="PF25989">
    <property type="entry name" value="YknX_C"/>
    <property type="match status" value="1"/>
</dbReference>
<dbReference type="NCBIfam" id="TIGR01730">
    <property type="entry name" value="RND_mfp"/>
    <property type="match status" value="1"/>
</dbReference>
<name>A0A1Y1QKX4_9GAMM</name>
<evidence type="ECO:0000259" key="3">
    <source>
        <dbReference type="Pfam" id="PF25954"/>
    </source>
</evidence>
<protein>
    <submittedName>
        <fullName evidence="5">Efflux transporter periplasmic adaptor subunit</fullName>
    </submittedName>
</protein>
<evidence type="ECO:0000256" key="1">
    <source>
        <dbReference type="ARBA" id="ARBA00009477"/>
    </source>
</evidence>
<dbReference type="Gene3D" id="2.40.420.20">
    <property type="match status" value="1"/>
</dbReference>
<dbReference type="InterPro" id="IPR006143">
    <property type="entry name" value="RND_pump_MFP"/>
</dbReference>
<dbReference type="AlphaFoldDB" id="A0A1Y1QKX4"/>
<feature type="chain" id="PRO_5013299339" evidence="2">
    <location>
        <begin position="24"/>
        <end position="347"/>
    </location>
</feature>
<feature type="domain" description="CusB-like beta-barrel" evidence="3">
    <location>
        <begin position="198"/>
        <end position="264"/>
    </location>
</feature>
<evidence type="ECO:0000313" key="6">
    <source>
        <dbReference type="Proteomes" id="UP000192491"/>
    </source>
</evidence>
<proteinExistence type="inferred from homology"/>
<dbReference type="Gene3D" id="1.10.287.470">
    <property type="entry name" value="Helix hairpin bin"/>
    <property type="match status" value="1"/>
</dbReference>
<feature type="signal peptide" evidence="2">
    <location>
        <begin position="1"/>
        <end position="23"/>
    </location>
</feature>
<dbReference type="GO" id="GO:1990281">
    <property type="term" value="C:efflux pump complex"/>
    <property type="evidence" value="ECO:0007669"/>
    <property type="project" value="TreeGrafter"/>
</dbReference>
<evidence type="ECO:0000259" key="4">
    <source>
        <dbReference type="Pfam" id="PF25989"/>
    </source>
</evidence>
<dbReference type="Gene3D" id="2.40.50.100">
    <property type="match status" value="1"/>
</dbReference>
<evidence type="ECO:0000313" key="5">
    <source>
        <dbReference type="EMBL" id="OQX08214.1"/>
    </source>
</evidence>
<sequence length="347" mass="36381">MKIPSVLALSLATSLLFSSATWAADEAKPNTPNPALAVTLTTPQNAKWATQITASGTLAPWQEAMIASEISGLRITEVLVDVGDQVKKGQELVKLSQAAVLADVAQKQASLAEARANAERARRLKTTGALPAQQIDQYLTGEAVAQAALEAQQIRLNQTHIVAPDSGVIASRAATLGAVVQTGTELFRMVRQNKLEWKAEIAGSDVSQIQAGQSAELKLPSDETVTGEVRMIAPTLDPNTRNAIVYVSLPTDSPAKAGMFASGVIRTGSSQALTVPQAAVILRDGNHYVFTLGAENRVNQRLVKTGRTLQGQTEITDGLDATAQVVASGGGFLNDGDTVQVVTGAKP</sequence>
<dbReference type="Gene3D" id="2.40.30.170">
    <property type="match status" value="1"/>
</dbReference>
<dbReference type="PANTHER" id="PTHR30469:SF15">
    <property type="entry name" value="HLYD FAMILY OF SECRETION PROTEINS"/>
    <property type="match status" value="1"/>
</dbReference>
<dbReference type="Pfam" id="PF25954">
    <property type="entry name" value="Beta-barrel_RND_2"/>
    <property type="match status" value="1"/>
</dbReference>
<organism evidence="5 6">
    <name type="scientific">Thiothrix lacustris</name>
    <dbReference type="NCBI Taxonomy" id="525917"/>
    <lineage>
        <taxon>Bacteria</taxon>
        <taxon>Pseudomonadati</taxon>
        <taxon>Pseudomonadota</taxon>
        <taxon>Gammaproteobacteria</taxon>
        <taxon>Thiotrichales</taxon>
        <taxon>Thiotrichaceae</taxon>
        <taxon>Thiothrix</taxon>
    </lineage>
</organism>
<feature type="domain" description="YknX-like C-terminal permuted SH3-like" evidence="4">
    <location>
        <begin position="272"/>
        <end position="341"/>
    </location>
</feature>
<evidence type="ECO:0000256" key="2">
    <source>
        <dbReference type="SAM" id="SignalP"/>
    </source>
</evidence>
<dbReference type="PANTHER" id="PTHR30469">
    <property type="entry name" value="MULTIDRUG RESISTANCE PROTEIN MDTA"/>
    <property type="match status" value="1"/>
</dbReference>